<dbReference type="InterPro" id="IPR039022">
    <property type="entry name" value="KaiB-like"/>
</dbReference>
<dbReference type="PANTHER" id="PTHR41709:SF2">
    <property type="entry name" value="CIRCADIAN CLOCK PROTEIN KAIB2"/>
    <property type="match status" value="1"/>
</dbReference>
<evidence type="ECO:0000313" key="2">
    <source>
        <dbReference type="EMBL" id="MET7028502.1"/>
    </source>
</evidence>
<dbReference type="Pfam" id="PF07689">
    <property type="entry name" value="KaiB"/>
    <property type="match status" value="1"/>
</dbReference>
<reference evidence="2 3" key="1">
    <citation type="submission" date="2024-07" db="EMBL/GenBank/DDBJ databases">
        <title>The genome sequence of type strain Sediminicola luteus GDMCC 1.2596T.</title>
        <authorList>
            <person name="Liu Y."/>
        </authorList>
    </citation>
    <scope>NUCLEOTIDE SEQUENCE [LARGE SCALE GENOMIC DNA]</scope>
    <source>
        <strain evidence="2 3">GDMCC 1.2596</strain>
    </source>
</reference>
<dbReference type="InterPro" id="IPR036249">
    <property type="entry name" value="Thioredoxin-like_sf"/>
</dbReference>
<protein>
    <submittedName>
        <fullName evidence="2">Circadian clock KaiB family protein</fullName>
    </submittedName>
</protein>
<feature type="domain" description="KaiB" evidence="1">
    <location>
        <begin position="18"/>
        <end position="99"/>
    </location>
</feature>
<organism evidence="2 3">
    <name type="scientific">Sediminicola luteus</name>
    <dbReference type="NCBI Taxonomy" id="319238"/>
    <lineage>
        <taxon>Bacteria</taxon>
        <taxon>Pseudomonadati</taxon>
        <taxon>Bacteroidota</taxon>
        <taxon>Flavobacteriia</taxon>
        <taxon>Flavobacteriales</taxon>
        <taxon>Flavobacteriaceae</taxon>
        <taxon>Sediminicola</taxon>
    </lineage>
</organism>
<proteinExistence type="predicted"/>
<evidence type="ECO:0000313" key="3">
    <source>
        <dbReference type="Proteomes" id="UP001549773"/>
    </source>
</evidence>
<dbReference type="Proteomes" id="UP001549773">
    <property type="component" value="Unassembled WGS sequence"/>
</dbReference>
<accession>A0ABV2TUD7</accession>
<dbReference type="SUPFAM" id="SSF52833">
    <property type="entry name" value="Thioredoxin-like"/>
    <property type="match status" value="1"/>
</dbReference>
<dbReference type="CDD" id="cd02978">
    <property type="entry name" value="KaiB_like"/>
    <property type="match status" value="1"/>
</dbReference>
<name>A0ABV2TUD7_9FLAO</name>
<gene>
    <name evidence="2" type="ORF">ABXZ32_03805</name>
</gene>
<dbReference type="Gene3D" id="3.40.30.10">
    <property type="entry name" value="Glutaredoxin"/>
    <property type="match status" value="1"/>
</dbReference>
<dbReference type="InterPro" id="IPR011649">
    <property type="entry name" value="KaiB_domain"/>
</dbReference>
<sequence>MKKPYNEVSHVKEKLILQLYVSGMSSKSMQAIKNIKLLCGELLESDFNLEIIDIYKNPELAAKHHIVFSPSLIKHQPLPKKILIGTLSDREMVIKALGITSKE</sequence>
<comment type="caution">
    <text evidence="2">The sequence shown here is derived from an EMBL/GenBank/DDBJ whole genome shotgun (WGS) entry which is preliminary data.</text>
</comment>
<dbReference type="PANTHER" id="PTHR41709">
    <property type="entry name" value="KAIB-LIKE PROTEIN 1"/>
    <property type="match status" value="1"/>
</dbReference>
<dbReference type="EMBL" id="JBEWYP010000002">
    <property type="protein sequence ID" value="MET7028502.1"/>
    <property type="molecule type" value="Genomic_DNA"/>
</dbReference>
<dbReference type="RefSeq" id="WP_354617341.1">
    <property type="nucleotide sequence ID" value="NZ_JBEWYP010000002.1"/>
</dbReference>
<keyword evidence="3" id="KW-1185">Reference proteome</keyword>
<dbReference type="SMART" id="SM01248">
    <property type="entry name" value="KaiB"/>
    <property type="match status" value="1"/>
</dbReference>
<evidence type="ECO:0000259" key="1">
    <source>
        <dbReference type="SMART" id="SM01248"/>
    </source>
</evidence>